<proteinExistence type="predicted"/>
<comment type="caution">
    <text evidence="1">The sequence shown here is derived from an EMBL/GenBank/DDBJ whole genome shotgun (WGS) entry which is preliminary data.</text>
</comment>
<name>A0ABS6JYY8_9BACI</name>
<dbReference type="EMBL" id="JAHQCR010000075">
    <property type="protein sequence ID" value="MBU9723301.1"/>
    <property type="molecule type" value="Genomic_DNA"/>
</dbReference>
<dbReference type="Proteomes" id="UP000790580">
    <property type="component" value="Unassembled WGS sequence"/>
</dbReference>
<sequence>MKKPAEFADLGEVIVVSEVFQLNTFQTVSYLEKGIMEVFKDREAFFEKYGDKDDYEELEDWCELSTGKIFTKVKQ</sequence>
<accession>A0ABS6JYY8</accession>
<keyword evidence="2" id="KW-1185">Reference proteome</keyword>
<protein>
    <submittedName>
        <fullName evidence="1">Uncharacterized protein</fullName>
    </submittedName>
</protein>
<organism evidence="1 2">
    <name type="scientific">Evansella alkalicola</name>
    <dbReference type="NCBI Taxonomy" id="745819"/>
    <lineage>
        <taxon>Bacteria</taxon>
        <taxon>Bacillati</taxon>
        <taxon>Bacillota</taxon>
        <taxon>Bacilli</taxon>
        <taxon>Bacillales</taxon>
        <taxon>Bacillaceae</taxon>
        <taxon>Evansella</taxon>
    </lineage>
</organism>
<evidence type="ECO:0000313" key="2">
    <source>
        <dbReference type="Proteomes" id="UP000790580"/>
    </source>
</evidence>
<reference evidence="1 2" key="1">
    <citation type="submission" date="2021-06" db="EMBL/GenBank/DDBJ databases">
        <title>Bacillus sp. RD4P76, an endophyte from a halophyte.</title>
        <authorList>
            <person name="Sun J.-Q."/>
        </authorList>
    </citation>
    <scope>NUCLEOTIDE SEQUENCE [LARGE SCALE GENOMIC DNA]</scope>
    <source>
        <strain evidence="1 2">JCM 17098</strain>
    </source>
</reference>
<evidence type="ECO:0000313" key="1">
    <source>
        <dbReference type="EMBL" id="MBU9723301.1"/>
    </source>
</evidence>
<gene>
    <name evidence="1" type="ORF">KS407_17935</name>
</gene>
<dbReference type="RefSeq" id="WP_088074467.1">
    <property type="nucleotide sequence ID" value="NZ_JAHQCR010000075.1"/>
</dbReference>